<dbReference type="Pfam" id="PF04765">
    <property type="entry name" value="TOD1_MUCI70"/>
    <property type="match status" value="1"/>
</dbReference>
<dbReference type="RefSeq" id="WP_151419269.1">
    <property type="nucleotide sequence ID" value="NZ_VMRG01000001.1"/>
</dbReference>
<evidence type="ECO:0000313" key="3">
    <source>
        <dbReference type="Proteomes" id="UP000327458"/>
    </source>
</evidence>
<dbReference type="Proteomes" id="UP000327458">
    <property type="component" value="Unassembled WGS sequence"/>
</dbReference>
<comment type="caution">
    <text evidence="2">The sequence shown here is derived from an EMBL/GenBank/DDBJ whole genome shotgun (WGS) entry which is preliminary data.</text>
</comment>
<feature type="domain" description="TOD1/MUCI70 glycosyltransferase-like" evidence="1">
    <location>
        <begin position="60"/>
        <end position="203"/>
    </location>
</feature>
<sequence length="277" mass="33064">MVFRKKGVVYTCITGGYDELLNHTFVHPDWDYVCFSDDLSIRSDNNAQWEIRSLYFDQLDNVRNQRWHKLHPHILFPNYEVSLWLDGNIDILNGNLFNDIDNAMEGNHLIASSLHPERDCIYKEFEACLQSGKDDKALIEKQKKRIRAEGFPKKQGLFETNIMFRRHVSLAVVQVMEDWWIWIEKYSRRDQLSFTYVLWKNNLQANLLLPVSYRGNSGLSFREGRYHITIDELIKQNEELRAEVQRFKKSMYWQLIKPFHKMKKSIVNRLARMNNLS</sequence>
<dbReference type="PANTHER" id="PTHR12956">
    <property type="entry name" value="ALKALINE CERAMIDASE-RELATED"/>
    <property type="match status" value="1"/>
</dbReference>
<proteinExistence type="predicted"/>
<gene>
    <name evidence="2" type="ORF">FP507_03685</name>
</gene>
<dbReference type="AlphaFoldDB" id="A0A5M8ICX1"/>
<dbReference type="PANTHER" id="PTHR12956:SF17">
    <property type="entry name" value="OS01G0749100 PROTEIN"/>
    <property type="match status" value="1"/>
</dbReference>
<dbReference type="InterPro" id="IPR048354">
    <property type="entry name" value="TOD1_MUCI70_glycTrfase_dom"/>
</dbReference>
<name>A0A5M8ICX1_CHLPH</name>
<evidence type="ECO:0000259" key="1">
    <source>
        <dbReference type="Pfam" id="PF04765"/>
    </source>
</evidence>
<evidence type="ECO:0000313" key="2">
    <source>
        <dbReference type="EMBL" id="KAA6232292.1"/>
    </source>
</evidence>
<dbReference type="EMBL" id="VMRG01000001">
    <property type="protein sequence ID" value="KAA6232292.1"/>
    <property type="molecule type" value="Genomic_DNA"/>
</dbReference>
<organism evidence="2 3">
    <name type="scientific">Chlorobium phaeovibrioides</name>
    <dbReference type="NCBI Taxonomy" id="1094"/>
    <lineage>
        <taxon>Bacteria</taxon>
        <taxon>Pseudomonadati</taxon>
        <taxon>Chlorobiota</taxon>
        <taxon>Chlorobiia</taxon>
        <taxon>Chlorobiales</taxon>
        <taxon>Chlorobiaceae</taxon>
        <taxon>Chlorobium/Pelodictyon group</taxon>
        <taxon>Chlorobium</taxon>
    </lineage>
</organism>
<dbReference type="InterPro" id="IPR006852">
    <property type="entry name" value="TOD1_MUCI70"/>
</dbReference>
<reference evidence="2 3" key="1">
    <citation type="submission" date="2019-07" db="EMBL/GenBank/DDBJ databases">
        <title>Draft genome Sequence of Chlorobium phaeovibrioides sp. strain PhvTcv-s14, from the Phylum Chlorobi.</title>
        <authorList>
            <person name="Babenko V."/>
            <person name="Boldyreva D."/>
            <person name="Kanygina A."/>
            <person name="Selezneva O."/>
            <person name="Akopiyan T."/>
            <person name="Lunina O."/>
        </authorList>
    </citation>
    <scope>NUCLEOTIDE SEQUENCE [LARGE SCALE GENOMIC DNA]</scope>
    <source>
        <strain evidence="2 3">GrTcv12</strain>
    </source>
</reference>
<protein>
    <submittedName>
        <fullName evidence="2">DUF616 domain-containing protein</fullName>
    </submittedName>
</protein>
<accession>A0A5M8ICX1</accession>